<feature type="compositionally biased region" description="Low complexity" evidence="1">
    <location>
        <begin position="225"/>
        <end position="279"/>
    </location>
</feature>
<feature type="compositionally biased region" description="Polar residues" evidence="1">
    <location>
        <begin position="313"/>
        <end position="323"/>
    </location>
</feature>
<protein>
    <submittedName>
        <fullName evidence="2">Uncharacterized protein</fullName>
    </submittedName>
</protein>
<feature type="region of interest" description="Disordered" evidence="1">
    <location>
        <begin position="211"/>
        <end position="390"/>
    </location>
</feature>
<feature type="region of interest" description="Disordered" evidence="1">
    <location>
        <begin position="97"/>
        <end position="174"/>
    </location>
</feature>
<feature type="compositionally biased region" description="Polar residues" evidence="1">
    <location>
        <begin position="378"/>
        <end position="390"/>
    </location>
</feature>
<accession>A0A6A4HZB4</accession>
<evidence type="ECO:0000256" key="1">
    <source>
        <dbReference type="SAM" id="MobiDB-lite"/>
    </source>
</evidence>
<organism evidence="2 3">
    <name type="scientific">Gymnopus androsaceus JB14</name>
    <dbReference type="NCBI Taxonomy" id="1447944"/>
    <lineage>
        <taxon>Eukaryota</taxon>
        <taxon>Fungi</taxon>
        <taxon>Dikarya</taxon>
        <taxon>Basidiomycota</taxon>
        <taxon>Agaricomycotina</taxon>
        <taxon>Agaricomycetes</taxon>
        <taxon>Agaricomycetidae</taxon>
        <taxon>Agaricales</taxon>
        <taxon>Marasmiineae</taxon>
        <taxon>Omphalotaceae</taxon>
        <taxon>Gymnopus</taxon>
    </lineage>
</organism>
<keyword evidence="3" id="KW-1185">Reference proteome</keyword>
<gene>
    <name evidence="2" type="ORF">BT96DRAFT_991601</name>
</gene>
<name>A0A6A4HZB4_9AGAR</name>
<sequence length="439" mass="46571">MSSPRSKTITKTKTTSTSKSTAFCKGIFIPAPNEISKTKIVDNLKKNGINESQAKDFIAAMTDNDVSRKVGTATFYKKNVFKKKFDRLLEEIRREEAQNPEAAEIRARNAALQTPKKKKKKPDAPATPTTPSKKKKSNNPLPTPQSQPKPTRNAAEPQALATTPTRKKPHCRKCGSAMEGHKWNFLDTQRLANLIYFTGTSLQLNTSDLLPMPASPPLHPHSRPRSPSSEVEIVSDAEVVASSSKSKASTSTLVAASASGSKSRSSSSWPSTPSFSSNAADPPSTQRHHPSTGALPTPTATPISSQSRKRTLSNDTITTSQIISRLRPPVIISDSESESEVPATPSKRRRTETRTGSAGIGIPSSSGPSVSARLSAGLSASTSPGLSANSGSTMSLGIRASASSSSSSSALSRVKLLRYKTTTDGTCMTAFVGQGASFS</sequence>
<dbReference type="AlphaFoldDB" id="A0A6A4HZB4"/>
<dbReference type="Proteomes" id="UP000799118">
    <property type="component" value="Unassembled WGS sequence"/>
</dbReference>
<reference evidence="2" key="1">
    <citation type="journal article" date="2019" name="Environ. Microbiol.">
        <title>Fungal ecological strategies reflected in gene transcription - a case study of two litter decomposers.</title>
        <authorList>
            <person name="Barbi F."/>
            <person name="Kohler A."/>
            <person name="Barry K."/>
            <person name="Baskaran P."/>
            <person name="Daum C."/>
            <person name="Fauchery L."/>
            <person name="Ihrmark K."/>
            <person name="Kuo A."/>
            <person name="LaButti K."/>
            <person name="Lipzen A."/>
            <person name="Morin E."/>
            <person name="Grigoriev I.V."/>
            <person name="Henrissat B."/>
            <person name="Lindahl B."/>
            <person name="Martin F."/>
        </authorList>
    </citation>
    <scope>NUCLEOTIDE SEQUENCE</scope>
    <source>
        <strain evidence="2">JB14</strain>
    </source>
</reference>
<evidence type="ECO:0000313" key="3">
    <source>
        <dbReference type="Proteomes" id="UP000799118"/>
    </source>
</evidence>
<dbReference type="EMBL" id="ML769440">
    <property type="protein sequence ID" value="KAE9401935.1"/>
    <property type="molecule type" value="Genomic_DNA"/>
</dbReference>
<evidence type="ECO:0000313" key="2">
    <source>
        <dbReference type="EMBL" id="KAE9401935.1"/>
    </source>
</evidence>
<feature type="compositionally biased region" description="Low complexity" evidence="1">
    <location>
        <begin position="356"/>
        <end position="372"/>
    </location>
</feature>
<feature type="compositionally biased region" description="Basic and acidic residues" evidence="1">
    <location>
        <begin position="97"/>
        <end position="107"/>
    </location>
</feature>
<proteinExistence type="predicted"/>